<evidence type="ECO:0000256" key="4">
    <source>
        <dbReference type="SAM" id="Coils"/>
    </source>
</evidence>
<feature type="repeat" description="TPR" evidence="3">
    <location>
        <begin position="159"/>
        <end position="192"/>
    </location>
</feature>
<feature type="coiled-coil region" evidence="4">
    <location>
        <begin position="672"/>
        <end position="699"/>
    </location>
</feature>
<dbReference type="Pfam" id="PF13424">
    <property type="entry name" value="TPR_12"/>
    <property type="match status" value="6"/>
</dbReference>
<feature type="domain" description="CHAT" evidence="5">
    <location>
        <begin position="795"/>
        <end position="1128"/>
    </location>
</feature>
<reference evidence="6 7" key="1">
    <citation type="journal article" date="2015" name="PeerJ">
        <title>First genomic representation of candidate bacterial phylum KSB3 points to enhanced environmental sensing as a trigger of wastewater bulking.</title>
        <authorList>
            <person name="Sekiguchi Y."/>
            <person name="Ohashi A."/>
            <person name="Parks D.H."/>
            <person name="Yamauchi T."/>
            <person name="Tyson G.W."/>
            <person name="Hugenholtz P."/>
        </authorList>
    </citation>
    <scope>NUCLEOTIDE SEQUENCE [LARGE SCALE GENOMIC DNA]</scope>
</reference>
<evidence type="ECO:0000256" key="3">
    <source>
        <dbReference type="PROSITE-ProRule" id="PRU00339"/>
    </source>
</evidence>
<evidence type="ECO:0000259" key="5">
    <source>
        <dbReference type="Pfam" id="PF12770"/>
    </source>
</evidence>
<keyword evidence="2 3" id="KW-0802">TPR repeat</keyword>
<dbReference type="Pfam" id="PF12770">
    <property type="entry name" value="CHAT"/>
    <property type="match status" value="1"/>
</dbReference>
<accession>A0A081C6I6</accession>
<evidence type="ECO:0000256" key="2">
    <source>
        <dbReference type="ARBA" id="ARBA00022803"/>
    </source>
</evidence>
<dbReference type="eggNOG" id="COG0457">
    <property type="taxonomic scope" value="Bacteria"/>
</dbReference>
<protein>
    <submittedName>
        <fullName evidence="6">Kinesin light chain-like protein</fullName>
    </submittedName>
</protein>
<dbReference type="eggNOG" id="COG4995">
    <property type="taxonomic scope" value="Bacteria"/>
</dbReference>
<dbReference type="PROSITE" id="PS50005">
    <property type="entry name" value="TPR"/>
    <property type="match status" value="10"/>
</dbReference>
<dbReference type="Gene3D" id="1.25.40.10">
    <property type="entry name" value="Tetratricopeptide repeat domain"/>
    <property type="match status" value="4"/>
</dbReference>
<feature type="repeat" description="TPR" evidence="3">
    <location>
        <begin position="327"/>
        <end position="360"/>
    </location>
</feature>
<proteinExistence type="predicted"/>
<dbReference type="AlphaFoldDB" id="A0A081C6I6"/>
<dbReference type="PANTHER" id="PTHR45641:SF19">
    <property type="entry name" value="NEPHROCYSTIN-3"/>
    <property type="match status" value="1"/>
</dbReference>
<sequence>MKKIIGAIFVLLLVGLLQNGWAQQAPEDELAQAKQLNQQVIRLYQQGQYAEAIPLAEQELAIREKASGPEHPDTATSLNNLAVLYKTMGNYAQAEPLYQRALVIREKALGAEHPDTAQSLNSLATLYYGMGDYAQAESLYQSVLAIRKKVLGPEHPAIATSLNNLAVLYQTMGDYAQAKPLLQRALTILEKVLGPEHPDTATSLSNLAALYYDMGDYAQAEPLYQRALTILEKVLGPEHPDIATSLNNLAALYRAMGDYVQAEPLYQRALTILEKVLGPEHPNVATNLNNLAELYRDMGAYAQAEPLYQRALTIREKVLGPEHPAIATSLNNLAALYDAMGDYAQAEPLYQRALTILEKALGPEHPNVATSLNNLAVLYGKMGDYAQAEPLLQRVLAIWEKALGPEHPDVASSLNNLALLYHNMGIYAQAEPLYQRALTIDEKVLGPEHPNVAIDLNNLAELYRDMGAYAQAEPLYQRALTIREQVLGPEHPVVAANLNNLAELYRNMGAYAQAEPLYQRALTILEKALGPEHPDTATSLGNLAGLVAAQAQYPQAYECFKRAQQISDKLIDQIMSFTSESQKLAFLATQQGNLNGFLSLLMQHLAQDAAARKDGLEVWLRRKGVILEVQKRFQEALLLSDAPEVLKIFEELSQVRAQLSQRFFAGPGKESFEAYKQQLDDLKQQKDALEAKLSRQSQAFAASRKVAQADVAAVAAALPQDTVLLEFARIDLFNFSAKGQEPKWLPAHYLAFILHAGDVEHVQLIDLGDAQTIDNEIARLRRFMETRDNQAMTVATHLYDLVFAPLQQALGAVQEVFISPDGNLNLIPFEVLLDHDGNYLIEQYQFLYLAAGRDVVGFGQAHGQSQPPLLMGDPDFDFVPTPGPSQEGNYSRSADMRGLHFKRLPGTRIEVETIHGLLADTQPQLYTDQQAREAALIGAQAPRILHLATHGFFLEDQELPYDESWQRRTVIFYDGTSQPVKPIAPGKFENPLLRSGIVLSGANKSFEDEQDEGIITAEKILGLKLRGTDMVVLSACETGLGDVQIGEGVYGLRRTFMQVGAKSLVMSLWSVPDQETQELMVQFYKNILSGKMNRCQALRQAALQQMQIVKERYDSPHPFYWGAFVFLGEP</sequence>
<feature type="repeat" description="TPR" evidence="3">
    <location>
        <begin position="285"/>
        <end position="318"/>
    </location>
</feature>
<organism evidence="6 7">
    <name type="scientific">Vecturithrix granuli</name>
    <dbReference type="NCBI Taxonomy" id="1499967"/>
    <lineage>
        <taxon>Bacteria</taxon>
        <taxon>Candidatus Moduliflexota</taxon>
        <taxon>Candidatus Vecturitrichia</taxon>
        <taxon>Candidatus Vecturitrichales</taxon>
        <taxon>Candidatus Vecturitrichaceae</taxon>
        <taxon>Candidatus Vecturithrix</taxon>
    </lineage>
</organism>
<feature type="repeat" description="TPR" evidence="3">
    <location>
        <begin position="243"/>
        <end position="276"/>
    </location>
</feature>
<dbReference type="SMART" id="SM00028">
    <property type="entry name" value="TPR"/>
    <property type="match status" value="12"/>
</dbReference>
<gene>
    <name evidence="6" type="ORF">U27_00082</name>
</gene>
<evidence type="ECO:0000313" key="6">
    <source>
        <dbReference type="EMBL" id="GAK60191.1"/>
    </source>
</evidence>
<evidence type="ECO:0000313" key="7">
    <source>
        <dbReference type="Proteomes" id="UP000030661"/>
    </source>
</evidence>
<evidence type="ECO:0000256" key="1">
    <source>
        <dbReference type="ARBA" id="ARBA00022737"/>
    </source>
</evidence>
<dbReference type="SUPFAM" id="SSF48452">
    <property type="entry name" value="TPR-like"/>
    <property type="match status" value="2"/>
</dbReference>
<feature type="repeat" description="TPR" evidence="3">
    <location>
        <begin position="453"/>
        <end position="486"/>
    </location>
</feature>
<feature type="repeat" description="TPR" evidence="3">
    <location>
        <begin position="201"/>
        <end position="234"/>
    </location>
</feature>
<feature type="repeat" description="TPR" evidence="3">
    <location>
        <begin position="75"/>
        <end position="108"/>
    </location>
</feature>
<dbReference type="PANTHER" id="PTHR45641">
    <property type="entry name" value="TETRATRICOPEPTIDE REPEAT PROTEIN (AFU_ORTHOLOGUE AFUA_6G03870)"/>
    <property type="match status" value="1"/>
</dbReference>
<keyword evidence="4" id="KW-0175">Coiled coil</keyword>
<feature type="repeat" description="TPR" evidence="3">
    <location>
        <begin position="495"/>
        <end position="528"/>
    </location>
</feature>
<dbReference type="PRINTS" id="PR00381">
    <property type="entry name" value="KINESINLIGHT"/>
</dbReference>
<dbReference type="InterPro" id="IPR019734">
    <property type="entry name" value="TPR_rpt"/>
</dbReference>
<name>A0A081C6I6_VECG1</name>
<dbReference type="EMBL" id="DF820472">
    <property type="protein sequence ID" value="GAK60191.1"/>
    <property type="molecule type" value="Genomic_DNA"/>
</dbReference>
<keyword evidence="1" id="KW-0677">Repeat</keyword>
<dbReference type="Proteomes" id="UP000030661">
    <property type="component" value="Unassembled WGS sequence"/>
</dbReference>
<dbReference type="PROSITE" id="PS50293">
    <property type="entry name" value="TPR_REGION"/>
    <property type="match status" value="1"/>
</dbReference>
<keyword evidence="7" id="KW-1185">Reference proteome</keyword>
<dbReference type="InterPro" id="IPR024983">
    <property type="entry name" value="CHAT_dom"/>
</dbReference>
<dbReference type="InterPro" id="IPR011990">
    <property type="entry name" value="TPR-like_helical_dom_sf"/>
</dbReference>
<dbReference type="STRING" id="1499967.U27_00082"/>
<dbReference type="HOGENOM" id="CLU_002404_1_0_0"/>
<feature type="repeat" description="TPR" evidence="3">
    <location>
        <begin position="411"/>
        <end position="444"/>
    </location>
</feature>
<feature type="repeat" description="TPR" evidence="3">
    <location>
        <begin position="117"/>
        <end position="150"/>
    </location>
</feature>